<dbReference type="GO" id="GO:0015074">
    <property type="term" value="P:DNA integration"/>
    <property type="evidence" value="ECO:0007669"/>
    <property type="project" value="InterPro"/>
</dbReference>
<dbReference type="AlphaFoldDB" id="A0A892ZCZ7"/>
<organism evidence="2 3">
    <name type="scientific">Paralysiella testudinis</name>
    <dbReference type="NCBI Taxonomy" id="2809020"/>
    <lineage>
        <taxon>Bacteria</taxon>
        <taxon>Pseudomonadati</taxon>
        <taxon>Pseudomonadota</taxon>
        <taxon>Betaproteobacteria</taxon>
        <taxon>Neisseriales</taxon>
        <taxon>Neisseriaceae</taxon>
        <taxon>Paralysiella</taxon>
    </lineage>
</organism>
<dbReference type="Gene3D" id="3.30.420.10">
    <property type="entry name" value="Ribonuclease H-like superfamily/Ribonuclease H"/>
    <property type="match status" value="1"/>
</dbReference>
<evidence type="ECO:0000313" key="3">
    <source>
        <dbReference type="Proteomes" id="UP000653156"/>
    </source>
</evidence>
<gene>
    <name evidence="2" type="ORF">JQU52_08595</name>
</gene>
<dbReference type="KEGG" id="ptes:JQU52_08595"/>
<dbReference type="Proteomes" id="UP000653156">
    <property type="component" value="Chromosome"/>
</dbReference>
<dbReference type="InterPro" id="IPR001584">
    <property type="entry name" value="Integrase_cat-core"/>
</dbReference>
<dbReference type="InterPro" id="IPR048020">
    <property type="entry name" value="Transpos_IS3"/>
</dbReference>
<evidence type="ECO:0000259" key="1">
    <source>
        <dbReference type="PROSITE" id="PS50994"/>
    </source>
</evidence>
<dbReference type="PANTHER" id="PTHR46889">
    <property type="entry name" value="TRANSPOSASE INSF FOR INSERTION SEQUENCE IS3B-RELATED"/>
    <property type="match status" value="1"/>
</dbReference>
<proteinExistence type="predicted"/>
<dbReference type="InterPro" id="IPR050900">
    <property type="entry name" value="Transposase_IS3/IS150/IS904"/>
</dbReference>
<dbReference type="InterPro" id="IPR012337">
    <property type="entry name" value="RNaseH-like_sf"/>
</dbReference>
<sequence>MKRRLSAESPNQLWVADFTYVTTHQGFVYTAFVIDVFARRIVGWKVSKRMDTDMVMDALAQALYARCPKGVIHHSDRGSQYLSIGYTERLRQAQMKASVGTKGDSYDNAPAQTINGLYKAEVIHPNGLGGGWLMWSGRDWNGWIGLITTVYWSRLAMCHRLSMKWRIIANWKSRLRRLDSR</sequence>
<reference evidence="2" key="1">
    <citation type="submission" date="2021-02" db="EMBL/GenBank/DDBJ databases">
        <title>Neisseriaceae sp. 26B isolated from the cloaca of a Common Toad-headed Turtle (Mesoclemmys nasuta).</title>
        <authorList>
            <person name="Spergser J."/>
            <person name="Busse H.-J."/>
        </authorList>
    </citation>
    <scope>NUCLEOTIDE SEQUENCE</scope>
    <source>
        <strain evidence="2">26B</strain>
    </source>
</reference>
<accession>A0A892ZCZ7</accession>
<dbReference type="EMBL" id="CP069798">
    <property type="protein sequence ID" value="QRQ80812.1"/>
    <property type="molecule type" value="Genomic_DNA"/>
</dbReference>
<dbReference type="PROSITE" id="PS50994">
    <property type="entry name" value="INTEGRASE"/>
    <property type="match status" value="1"/>
</dbReference>
<name>A0A892ZCZ7_9NEIS</name>
<dbReference type="NCBIfam" id="NF033516">
    <property type="entry name" value="transpos_IS3"/>
    <property type="match status" value="1"/>
</dbReference>
<dbReference type="GO" id="GO:0003676">
    <property type="term" value="F:nucleic acid binding"/>
    <property type="evidence" value="ECO:0007669"/>
    <property type="project" value="InterPro"/>
</dbReference>
<feature type="domain" description="Integrase catalytic" evidence="1">
    <location>
        <begin position="6"/>
        <end position="122"/>
    </location>
</feature>
<dbReference type="PANTHER" id="PTHR46889:SF4">
    <property type="entry name" value="TRANSPOSASE INSO FOR INSERTION SEQUENCE ELEMENT IS911B-RELATED"/>
    <property type="match status" value="1"/>
</dbReference>
<evidence type="ECO:0000313" key="2">
    <source>
        <dbReference type="EMBL" id="QRQ80812.1"/>
    </source>
</evidence>
<dbReference type="InterPro" id="IPR036397">
    <property type="entry name" value="RNaseH_sf"/>
</dbReference>
<dbReference type="Pfam" id="PF00665">
    <property type="entry name" value="rve"/>
    <property type="match status" value="1"/>
</dbReference>
<protein>
    <submittedName>
        <fullName evidence="2">IS3 family transposase</fullName>
    </submittedName>
</protein>
<keyword evidence="3" id="KW-1185">Reference proteome</keyword>
<dbReference type="SUPFAM" id="SSF53098">
    <property type="entry name" value="Ribonuclease H-like"/>
    <property type="match status" value="1"/>
</dbReference>